<dbReference type="AlphaFoldDB" id="A0A8K0UI44"/>
<reference evidence="4" key="1">
    <citation type="journal article" date="2021" name="New Phytol.">
        <title>Evolutionary innovations through gain and loss of genes in the ectomycorrhizal Boletales.</title>
        <authorList>
            <person name="Wu G."/>
            <person name="Miyauchi S."/>
            <person name="Morin E."/>
            <person name="Kuo A."/>
            <person name="Drula E."/>
            <person name="Varga T."/>
            <person name="Kohler A."/>
            <person name="Feng B."/>
            <person name="Cao Y."/>
            <person name="Lipzen A."/>
            <person name="Daum C."/>
            <person name="Hundley H."/>
            <person name="Pangilinan J."/>
            <person name="Johnson J."/>
            <person name="Barry K."/>
            <person name="LaButti K."/>
            <person name="Ng V."/>
            <person name="Ahrendt S."/>
            <person name="Min B."/>
            <person name="Choi I.G."/>
            <person name="Park H."/>
            <person name="Plett J.M."/>
            <person name="Magnuson J."/>
            <person name="Spatafora J.W."/>
            <person name="Nagy L.G."/>
            <person name="Henrissat B."/>
            <person name="Grigoriev I.V."/>
            <person name="Yang Z.L."/>
            <person name="Xu J."/>
            <person name="Martin F.M."/>
        </authorList>
    </citation>
    <scope>NUCLEOTIDE SEQUENCE</scope>
    <source>
        <strain evidence="4">KKN 215</strain>
    </source>
</reference>
<keyword evidence="1" id="KW-0175">Coiled coil</keyword>
<proteinExistence type="predicted"/>
<keyword evidence="5" id="KW-1185">Reference proteome</keyword>
<dbReference type="InterPro" id="IPR006073">
    <property type="entry name" value="GTP-bd"/>
</dbReference>
<sequence length="413" mass="45515">MNPPGNSVLIGVMGATGAGKSTFVNLASGSSLRIGYGLESCTSEVEVSPPLAIDGKNVTLIDTPGFDDTNKSEAEILTLIADFLATTYENGRKLHGVIFIHRISDHRMGGVARKNFRLFRKLCGDDAMRNVVIVTNMWGEVTEDIGASRERELAGNELFFKNALEKGAEMIRHDNTSKSAHRIIKRFLNGAPEVLSIQREVVDERKPVAETAAGKDLHADLEEQITKHRQEIQEVRSELEALMAQKDQAHQEEIEELSVALGDLKSQLTKAQEANRVLHEETRADRVEVEKAKRMAQELQVAEREEELRRVEEQRRQQLKSAEQLSLLRGALAKSEKAVPAQAPQAISSREDRSPSSSGRSNPEPGPEVVSRNNPSKATAKVASATVTPPPRQSFAPPPPRVERRSGWSCVIC</sequence>
<dbReference type="SUPFAM" id="SSF52540">
    <property type="entry name" value="P-loop containing nucleoside triphosphate hydrolases"/>
    <property type="match status" value="1"/>
</dbReference>
<dbReference type="Pfam" id="PF01926">
    <property type="entry name" value="MMR_HSR1"/>
    <property type="match status" value="1"/>
</dbReference>
<evidence type="ECO:0000256" key="1">
    <source>
        <dbReference type="SAM" id="Coils"/>
    </source>
</evidence>
<evidence type="ECO:0000313" key="5">
    <source>
        <dbReference type="Proteomes" id="UP000813824"/>
    </source>
</evidence>
<dbReference type="CDD" id="cd00882">
    <property type="entry name" value="Ras_like_GTPase"/>
    <property type="match status" value="1"/>
</dbReference>
<protein>
    <submittedName>
        <fullName evidence="4">P-loop containing nucleoside triphosphate hydrolase protein</fullName>
    </submittedName>
</protein>
<name>A0A8K0UI44_9AGAR</name>
<dbReference type="EMBL" id="JAEVFJ010000031">
    <property type="protein sequence ID" value="KAH8092660.1"/>
    <property type="molecule type" value="Genomic_DNA"/>
</dbReference>
<feature type="coiled-coil region" evidence="1">
    <location>
        <begin position="218"/>
        <end position="322"/>
    </location>
</feature>
<comment type="caution">
    <text evidence="4">The sequence shown here is derived from an EMBL/GenBank/DDBJ whole genome shotgun (WGS) entry which is preliminary data.</text>
</comment>
<keyword evidence="4" id="KW-0378">Hydrolase</keyword>
<evidence type="ECO:0000256" key="2">
    <source>
        <dbReference type="SAM" id="MobiDB-lite"/>
    </source>
</evidence>
<dbReference type="OrthoDB" id="8954335at2759"/>
<feature type="compositionally biased region" description="Low complexity" evidence="2">
    <location>
        <begin position="375"/>
        <end position="387"/>
    </location>
</feature>
<evidence type="ECO:0000313" key="4">
    <source>
        <dbReference type="EMBL" id="KAH8092660.1"/>
    </source>
</evidence>
<gene>
    <name evidence="4" type="ORF">BXZ70DRAFT_1010739</name>
</gene>
<feature type="compositionally biased region" description="Pro residues" evidence="2">
    <location>
        <begin position="388"/>
        <end position="400"/>
    </location>
</feature>
<evidence type="ECO:0000259" key="3">
    <source>
        <dbReference type="Pfam" id="PF01926"/>
    </source>
</evidence>
<dbReference type="Proteomes" id="UP000813824">
    <property type="component" value="Unassembled WGS sequence"/>
</dbReference>
<organism evidence="4 5">
    <name type="scientific">Cristinia sonorae</name>
    <dbReference type="NCBI Taxonomy" id="1940300"/>
    <lineage>
        <taxon>Eukaryota</taxon>
        <taxon>Fungi</taxon>
        <taxon>Dikarya</taxon>
        <taxon>Basidiomycota</taxon>
        <taxon>Agaricomycotina</taxon>
        <taxon>Agaricomycetes</taxon>
        <taxon>Agaricomycetidae</taxon>
        <taxon>Agaricales</taxon>
        <taxon>Pleurotineae</taxon>
        <taxon>Stephanosporaceae</taxon>
        <taxon>Cristinia</taxon>
    </lineage>
</organism>
<dbReference type="Gene3D" id="3.40.50.300">
    <property type="entry name" value="P-loop containing nucleotide triphosphate hydrolases"/>
    <property type="match status" value="1"/>
</dbReference>
<accession>A0A8K0UI44</accession>
<dbReference type="GO" id="GO:0016787">
    <property type="term" value="F:hydrolase activity"/>
    <property type="evidence" value="ECO:0007669"/>
    <property type="project" value="UniProtKB-KW"/>
</dbReference>
<dbReference type="GO" id="GO:0005525">
    <property type="term" value="F:GTP binding"/>
    <property type="evidence" value="ECO:0007669"/>
    <property type="project" value="InterPro"/>
</dbReference>
<feature type="domain" description="G" evidence="3">
    <location>
        <begin position="10"/>
        <end position="85"/>
    </location>
</feature>
<dbReference type="InterPro" id="IPR027417">
    <property type="entry name" value="P-loop_NTPase"/>
</dbReference>
<feature type="region of interest" description="Disordered" evidence="2">
    <location>
        <begin position="333"/>
        <end position="413"/>
    </location>
</feature>